<reference evidence="3" key="1">
    <citation type="submission" date="2022-11" db="UniProtKB">
        <authorList>
            <consortium name="WormBaseParasite"/>
        </authorList>
    </citation>
    <scope>IDENTIFICATION</scope>
</reference>
<dbReference type="AlphaFoldDB" id="A0A915IEL7"/>
<dbReference type="WBParaSite" id="nRc.2.0.1.t11661-RA">
    <property type="protein sequence ID" value="nRc.2.0.1.t11661-RA"/>
    <property type="gene ID" value="nRc.2.0.1.g11661"/>
</dbReference>
<name>A0A915IEL7_ROMCU</name>
<organism evidence="2 3">
    <name type="scientific">Romanomermis culicivorax</name>
    <name type="common">Nematode worm</name>
    <dbReference type="NCBI Taxonomy" id="13658"/>
    <lineage>
        <taxon>Eukaryota</taxon>
        <taxon>Metazoa</taxon>
        <taxon>Ecdysozoa</taxon>
        <taxon>Nematoda</taxon>
        <taxon>Enoplea</taxon>
        <taxon>Dorylaimia</taxon>
        <taxon>Mermithida</taxon>
        <taxon>Mermithoidea</taxon>
        <taxon>Mermithidae</taxon>
        <taxon>Romanomermis</taxon>
    </lineage>
</organism>
<evidence type="ECO:0000313" key="3">
    <source>
        <dbReference type="WBParaSite" id="nRc.2.0.1.t11661-RA"/>
    </source>
</evidence>
<evidence type="ECO:0000256" key="1">
    <source>
        <dbReference type="SAM" id="Coils"/>
    </source>
</evidence>
<proteinExistence type="predicted"/>
<feature type="coiled-coil region" evidence="1">
    <location>
        <begin position="37"/>
        <end position="71"/>
    </location>
</feature>
<dbReference type="Proteomes" id="UP000887565">
    <property type="component" value="Unplaced"/>
</dbReference>
<protein>
    <submittedName>
        <fullName evidence="3">Uncharacterized protein</fullName>
    </submittedName>
</protein>
<evidence type="ECO:0000313" key="2">
    <source>
        <dbReference type="Proteomes" id="UP000887565"/>
    </source>
</evidence>
<accession>A0A915IEL7</accession>
<keyword evidence="2" id="KW-1185">Reference proteome</keyword>
<keyword evidence="1" id="KW-0175">Coiled coil</keyword>
<sequence>MSSNFETPKFNKTSTIISEKSANLLPKNLKRKLSLEAGCLTEKLNKEQLTLKILEQQFENEKRIHDKLLAETAYYKEKGEASKAKKAFYEGSLVKIQAELVGNPNVKFGE</sequence>